<dbReference type="InterPro" id="IPR029024">
    <property type="entry name" value="TerB-like"/>
</dbReference>
<sequence>MLDWLKKNATEARERLATEVTKFKNREFMEAVVAGCALVAAADGNISAEEKQKMIGYIQNSKELKVFDTKDVIQSFNEVCSNFDFDPAIGRAEALSIVGKLRKKEDAARLLVRVCCAIGGADGDFDQSEQAICRTICNELGLKPSEFDL</sequence>
<organism evidence="2 4">
    <name type="scientific">Halopseudomonas pelagia</name>
    <dbReference type="NCBI Taxonomy" id="553151"/>
    <lineage>
        <taxon>Bacteria</taxon>
        <taxon>Pseudomonadati</taxon>
        <taxon>Pseudomonadota</taxon>
        <taxon>Gammaproteobacteria</taxon>
        <taxon>Pseudomonadales</taxon>
        <taxon>Pseudomonadaceae</taxon>
        <taxon>Halopseudomonas</taxon>
    </lineage>
</organism>
<evidence type="ECO:0000259" key="1">
    <source>
        <dbReference type="Pfam" id="PF05099"/>
    </source>
</evidence>
<evidence type="ECO:0000313" key="2">
    <source>
        <dbReference type="EMBL" id="PCC99196.1"/>
    </source>
</evidence>
<dbReference type="Proteomes" id="UP000344571">
    <property type="component" value="Chromosome"/>
</dbReference>
<keyword evidence="5" id="KW-1185">Reference proteome</keyword>
<proteinExistence type="predicted"/>
<dbReference type="EMBL" id="NWMT01000138">
    <property type="protein sequence ID" value="PCC99196.1"/>
    <property type="molecule type" value="Genomic_DNA"/>
</dbReference>
<dbReference type="RefSeq" id="WP_096346764.1">
    <property type="nucleotide sequence ID" value="NZ_CP033116.1"/>
</dbReference>
<name>A0AA91Z5V7_9GAMM</name>
<accession>A0AA91Z5V7</accession>
<gene>
    <name evidence="2" type="ORF">CO192_11665</name>
    <name evidence="3" type="ORF">EAO82_12050</name>
</gene>
<protein>
    <submittedName>
        <fullName evidence="2">Tellurite resistance TerB</fullName>
    </submittedName>
</protein>
<evidence type="ECO:0000313" key="3">
    <source>
        <dbReference type="EMBL" id="QFY57031.1"/>
    </source>
</evidence>
<dbReference type="Proteomes" id="UP000243750">
    <property type="component" value="Unassembled WGS sequence"/>
</dbReference>
<dbReference type="Gene3D" id="1.10.3680.10">
    <property type="entry name" value="TerB-like"/>
    <property type="match status" value="1"/>
</dbReference>
<dbReference type="SUPFAM" id="SSF158682">
    <property type="entry name" value="TerB-like"/>
    <property type="match status" value="1"/>
</dbReference>
<evidence type="ECO:0000313" key="4">
    <source>
        <dbReference type="Proteomes" id="UP000243750"/>
    </source>
</evidence>
<dbReference type="CDD" id="cd07176">
    <property type="entry name" value="terB"/>
    <property type="match status" value="1"/>
</dbReference>
<reference evidence="2 4" key="1">
    <citation type="submission" date="2017-09" db="EMBL/GenBank/DDBJ databases">
        <title>Bacterial and phytoplankton interrelationship in Kongsfjorden, an Arctic fjord.</title>
        <authorList>
            <person name="Sinha R."/>
            <person name="Krishnan K."/>
        </authorList>
    </citation>
    <scope>NUCLEOTIDE SEQUENCE [LARGE SCALE GENOMIC DNA]</scope>
    <source>
        <strain evidence="2 4">58</strain>
    </source>
</reference>
<evidence type="ECO:0000313" key="5">
    <source>
        <dbReference type="Proteomes" id="UP000344571"/>
    </source>
</evidence>
<dbReference type="InterPro" id="IPR007791">
    <property type="entry name" value="DjlA_N"/>
</dbReference>
<reference evidence="3 5" key="2">
    <citation type="submission" date="2018-10" db="EMBL/GenBank/DDBJ databases">
        <title>Complete genome sequence of Pseudomonas pelagia strain Kongs-67.</title>
        <authorList>
            <person name="Sinha R.K."/>
            <person name="Krishnan K."/>
        </authorList>
    </citation>
    <scope>NUCLEOTIDE SEQUENCE [LARGE SCALE GENOMIC DNA]</scope>
    <source>
        <strain evidence="3 5">Kongs-67</strain>
    </source>
</reference>
<feature type="domain" description="Co-chaperone DjlA N-terminal" evidence="1">
    <location>
        <begin position="30"/>
        <end position="148"/>
    </location>
</feature>
<dbReference type="AlphaFoldDB" id="A0AA91Z5V7"/>
<dbReference type="Pfam" id="PF05099">
    <property type="entry name" value="TerB"/>
    <property type="match status" value="1"/>
</dbReference>
<dbReference type="EMBL" id="CP033116">
    <property type="protein sequence ID" value="QFY57031.1"/>
    <property type="molecule type" value="Genomic_DNA"/>
</dbReference>